<dbReference type="Pfam" id="PF13649">
    <property type="entry name" value="Methyltransf_25"/>
    <property type="match status" value="1"/>
</dbReference>
<name>A0A059FIT5_9PROT</name>
<dbReference type="GO" id="GO:0032259">
    <property type="term" value="P:methylation"/>
    <property type="evidence" value="ECO:0007669"/>
    <property type="project" value="UniProtKB-KW"/>
</dbReference>
<dbReference type="InterPro" id="IPR029063">
    <property type="entry name" value="SAM-dependent_MTases_sf"/>
</dbReference>
<dbReference type="InterPro" id="IPR041698">
    <property type="entry name" value="Methyltransf_25"/>
</dbReference>
<dbReference type="STRING" id="1280952.HJA_04286"/>
<keyword evidence="2" id="KW-0489">Methyltransferase</keyword>
<dbReference type="PANTHER" id="PTHR43464">
    <property type="entry name" value="METHYLTRANSFERASE"/>
    <property type="match status" value="1"/>
</dbReference>
<organism evidence="2 3">
    <name type="scientific">Hyphomonas jannaschiana VP2</name>
    <dbReference type="NCBI Taxonomy" id="1280952"/>
    <lineage>
        <taxon>Bacteria</taxon>
        <taxon>Pseudomonadati</taxon>
        <taxon>Pseudomonadota</taxon>
        <taxon>Alphaproteobacteria</taxon>
        <taxon>Hyphomonadales</taxon>
        <taxon>Hyphomonadaceae</taxon>
        <taxon>Hyphomonas</taxon>
    </lineage>
</organism>
<proteinExistence type="predicted"/>
<reference evidence="2 3" key="1">
    <citation type="journal article" date="2014" name="Antonie Van Leeuwenhoek">
        <title>Hyphomonas beringensis sp. nov. and Hyphomonas chukchiensis sp. nov., isolated from surface seawater of the Bering Sea and Chukchi Sea.</title>
        <authorList>
            <person name="Li C."/>
            <person name="Lai Q."/>
            <person name="Li G."/>
            <person name="Dong C."/>
            <person name="Wang J."/>
            <person name="Liao Y."/>
            <person name="Shao Z."/>
        </authorList>
    </citation>
    <scope>NUCLEOTIDE SEQUENCE [LARGE SCALE GENOMIC DNA]</scope>
    <source>
        <strain evidence="2 3">VP2</strain>
    </source>
</reference>
<dbReference type="SUPFAM" id="SSF53335">
    <property type="entry name" value="S-adenosyl-L-methionine-dependent methyltransferases"/>
    <property type="match status" value="1"/>
</dbReference>
<keyword evidence="2" id="KW-0808">Transferase</keyword>
<protein>
    <submittedName>
        <fullName evidence="2">Methylase</fullName>
    </submittedName>
</protein>
<accession>A0A059FIT5</accession>
<evidence type="ECO:0000313" key="2">
    <source>
        <dbReference type="EMBL" id="KCZ90418.1"/>
    </source>
</evidence>
<dbReference type="Proteomes" id="UP000024816">
    <property type="component" value="Unassembled WGS sequence"/>
</dbReference>
<keyword evidence="3" id="KW-1185">Reference proteome</keyword>
<comment type="caution">
    <text evidence="2">The sequence shown here is derived from an EMBL/GenBank/DDBJ whole genome shotgun (WGS) entry which is preliminary data.</text>
</comment>
<evidence type="ECO:0000259" key="1">
    <source>
        <dbReference type="Pfam" id="PF13649"/>
    </source>
</evidence>
<dbReference type="PANTHER" id="PTHR43464:SF83">
    <property type="entry name" value="MALONYL-[ACYL-CARRIER PROTEIN] O-METHYLTRANSFERASE"/>
    <property type="match status" value="1"/>
</dbReference>
<dbReference type="CDD" id="cd02440">
    <property type="entry name" value="AdoMet_MTases"/>
    <property type="match status" value="1"/>
</dbReference>
<dbReference type="GO" id="GO:0008757">
    <property type="term" value="F:S-adenosylmethionine-dependent methyltransferase activity"/>
    <property type="evidence" value="ECO:0007669"/>
    <property type="project" value="InterPro"/>
</dbReference>
<dbReference type="EMBL" id="ARYJ01000002">
    <property type="protein sequence ID" value="KCZ90418.1"/>
    <property type="molecule type" value="Genomic_DNA"/>
</dbReference>
<dbReference type="AlphaFoldDB" id="A0A059FIT5"/>
<dbReference type="Gene3D" id="3.40.50.150">
    <property type="entry name" value="Vaccinia Virus protein VP39"/>
    <property type="match status" value="1"/>
</dbReference>
<evidence type="ECO:0000313" key="3">
    <source>
        <dbReference type="Proteomes" id="UP000024816"/>
    </source>
</evidence>
<dbReference type="eggNOG" id="COG0500">
    <property type="taxonomic scope" value="Bacteria"/>
</dbReference>
<sequence>MAAGVLPRPVRRRLLCLGRDLVSLPGRLKPGARPVPWSSLHDVGGGEFHTVGRAILNSLVNEAGLTPDDHVLDIGCGTGRVAFALADYLTTKGCYTGFDVAPGGLAWMIRHLPPAAAPFRIVRADVFNTEYRQKTKTRAESYRFPVSDGSVDVAFATSVFTHLLPADAENYLAEIGRSLRPGGRAYVTAFLMTPERRGPAESGAAFVTFHPFGEVAHVGDLNVPEAMIAFDETVFMDWVAKAGLELVPPVKYGHWSGGGPKPGQEFQDVLVLRKTLHAAGAAPVMSVREQDRLGFDG</sequence>
<dbReference type="PATRIC" id="fig|1280952.3.peg.849"/>
<gene>
    <name evidence="2" type="ORF">HJA_04286</name>
</gene>
<feature type="domain" description="Methyltransferase" evidence="1">
    <location>
        <begin position="71"/>
        <end position="183"/>
    </location>
</feature>